<dbReference type="AlphaFoldDB" id="A0A7W7W288"/>
<organism evidence="1 2">
    <name type="scientific">Lipingzhangella halophila</name>
    <dbReference type="NCBI Taxonomy" id="1783352"/>
    <lineage>
        <taxon>Bacteria</taxon>
        <taxon>Bacillati</taxon>
        <taxon>Actinomycetota</taxon>
        <taxon>Actinomycetes</taxon>
        <taxon>Streptosporangiales</taxon>
        <taxon>Nocardiopsidaceae</taxon>
        <taxon>Lipingzhangella</taxon>
    </lineage>
</organism>
<reference evidence="1 2" key="1">
    <citation type="submission" date="2020-08" db="EMBL/GenBank/DDBJ databases">
        <title>Sequencing the genomes of 1000 actinobacteria strains.</title>
        <authorList>
            <person name="Klenk H.-P."/>
        </authorList>
    </citation>
    <scope>NUCLEOTIDE SEQUENCE [LARGE SCALE GENOMIC DNA]</scope>
    <source>
        <strain evidence="1 2">DSM 102030</strain>
    </source>
</reference>
<comment type="caution">
    <text evidence="1">The sequence shown here is derived from an EMBL/GenBank/DDBJ whole genome shotgun (WGS) entry which is preliminary data.</text>
</comment>
<dbReference type="EMBL" id="JACHJT010000001">
    <property type="protein sequence ID" value="MBB4931501.1"/>
    <property type="molecule type" value="Genomic_DNA"/>
</dbReference>
<evidence type="ECO:0000313" key="2">
    <source>
        <dbReference type="Proteomes" id="UP000523007"/>
    </source>
</evidence>
<keyword evidence="2" id="KW-1185">Reference proteome</keyword>
<proteinExistence type="predicted"/>
<dbReference type="Proteomes" id="UP000523007">
    <property type="component" value="Unassembled WGS sequence"/>
</dbReference>
<name>A0A7W7W288_9ACTN</name>
<sequence length="89" mass="10234">MTEFRRDHGTESGIENYVLPKERIRVRGHWVGSAHTTNHFPNLLFKEAILPAAPNPIGETNHNRNHFTPSPNAFDIATHRRVEKQPNPF</sequence>
<accession>A0A7W7W288</accession>
<protein>
    <submittedName>
        <fullName evidence="1">Uncharacterized protein</fullName>
    </submittedName>
</protein>
<evidence type="ECO:0000313" key="1">
    <source>
        <dbReference type="EMBL" id="MBB4931501.1"/>
    </source>
</evidence>
<gene>
    <name evidence="1" type="ORF">F4561_002321</name>
</gene>